<dbReference type="EMBL" id="JADEVV010000020">
    <property type="protein sequence ID" value="MBE9253892.1"/>
    <property type="molecule type" value="Genomic_DNA"/>
</dbReference>
<keyword evidence="4" id="KW-1185">Reference proteome</keyword>
<evidence type="ECO:0000313" key="3">
    <source>
        <dbReference type="EMBL" id="MBE9253892.1"/>
    </source>
</evidence>
<evidence type="ECO:0000256" key="2">
    <source>
        <dbReference type="SAM" id="SignalP"/>
    </source>
</evidence>
<feature type="signal peptide" evidence="2">
    <location>
        <begin position="1"/>
        <end position="27"/>
    </location>
</feature>
<reference evidence="3 4" key="1">
    <citation type="submission" date="2020-10" db="EMBL/GenBank/DDBJ databases">
        <authorList>
            <person name="Castelo-Branco R."/>
            <person name="Eusebio N."/>
            <person name="Adriana R."/>
            <person name="Vieira A."/>
            <person name="Brugerolle De Fraissinette N."/>
            <person name="Rezende De Castro R."/>
            <person name="Schneider M.P."/>
            <person name="Vasconcelos V."/>
            <person name="Leao P.N."/>
        </authorList>
    </citation>
    <scope>NUCLEOTIDE SEQUENCE [LARGE SCALE GENOMIC DNA]</scope>
    <source>
        <strain evidence="3 4">LEGE 00031</strain>
    </source>
</reference>
<feature type="chain" id="PRO_5046073353" evidence="2">
    <location>
        <begin position="28"/>
        <end position="121"/>
    </location>
</feature>
<feature type="region of interest" description="Disordered" evidence="1">
    <location>
        <begin position="28"/>
        <end position="62"/>
    </location>
</feature>
<evidence type="ECO:0000256" key="1">
    <source>
        <dbReference type="SAM" id="MobiDB-lite"/>
    </source>
</evidence>
<sequence length="121" mass="12866">MTMKTAQLTRCLTLSALATGLLGINLAPVQGQSTGTAPGEDPFVSNNVDPSKQGLGGGFDPMSLIHNANLSRTRNGSDFAEDTQRNINKAADQFKQLQQQRLMEMQQQQTDPAIAPAPGSP</sequence>
<proteinExistence type="predicted"/>
<organism evidence="3 4">
    <name type="scientific">Synechocystis salina LEGE 00031</name>
    <dbReference type="NCBI Taxonomy" id="1828736"/>
    <lineage>
        <taxon>Bacteria</taxon>
        <taxon>Bacillati</taxon>
        <taxon>Cyanobacteriota</taxon>
        <taxon>Cyanophyceae</taxon>
        <taxon>Synechococcales</taxon>
        <taxon>Merismopediaceae</taxon>
        <taxon>Synechocystis</taxon>
    </lineage>
</organism>
<accession>A0ABR9VRE8</accession>
<name>A0ABR9VRE8_9SYNC</name>
<gene>
    <name evidence="3" type="ORF">IQ217_08555</name>
</gene>
<keyword evidence="2" id="KW-0732">Signal</keyword>
<evidence type="ECO:0000313" key="4">
    <source>
        <dbReference type="Proteomes" id="UP000658720"/>
    </source>
</evidence>
<comment type="caution">
    <text evidence="3">The sequence shown here is derived from an EMBL/GenBank/DDBJ whole genome shotgun (WGS) entry which is preliminary data.</text>
</comment>
<protein>
    <submittedName>
        <fullName evidence="3">Uncharacterized protein</fullName>
    </submittedName>
</protein>
<dbReference type="Proteomes" id="UP000658720">
    <property type="component" value="Unassembled WGS sequence"/>
</dbReference>